<dbReference type="PRINTS" id="PR00046">
    <property type="entry name" value="SIGMA70FCT"/>
</dbReference>
<reference evidence="11" key="1">
    <citation type="submission" date="2022-12" db="EMBL/GenBank/DDBJ databases">
        <title>Bacterial isolates from different developmental stages of Nematostella vectensis.</title>
        <authorList>
            <person name="Fraune S."/>
        </authorList>
    </citation>
    <scope>NUCLEOTIDE SEQUENCE</scope>
    <source>
        <strain evidence="11">G21630-S1</strain>
    </source>
</reference>
<feature type="region of interest" description="Disordered" evidence="8">
    <location>
        <begin position="81"/>
        <end position="107"/>
    </location>
</feature>
<dbReference type="InterPro" id="IPR028630">
    <property type="entry name" value="Sigma70_RpoD"/>
</dbReference>
<evidence type="ECO:0000256" key="2">
    <source>
        <dbReference type="ARBA" id="ARBA00023015"/>
    </source>
</evidence>
<evidence type="ECO:0000256" key="1">
    <source>
        <dbReference type="ARBA" id="ARBA00022490"/>
    </source>
</evidence>
<evidence type="ECO:0000313" key="12">
    <source>
        <dbReference type="Proteomes" id="UP001069802"/>
    </source>
</evidence>
<dbReference type="Pfam" id="PF04545">
    <property type="entry name" value="Sigma70_r4"/>
    <property type="match status" value="1"/>
</dbReference>
<evidence type="ECO:0000259" key="10">
    <source>
        <dbReference type="PROSITE" id="PS00716"/>
    </source>
</evidence>
<dbReference type="RefSeq" id="WP_269421454.1">
    <property type="nucleotide sequence ID" value="NZ_JAPWGY010000001.1"/>
</dbReference>
<keyword evidence="2 6" id="KW-0805">Transcription regulation</keyword>
<dbReference type="CDD" id="cd06171">
    <property type="entry name" value="Sigma70_r4"/>
    <property type="match status" value="1"/>
</dbReference>
<dbReference type="NCBIfam" id="TIGR02393">
    <property type="entry name" value="RpoD_Cterm"/>
    <property type="match status" value="1"/>
</dbReference>
<accession>A0ABT4LDR7</accession>
<dbReference type="InterPro" id="IPR042189">
    <property type="entry name" value="RNA_pol_sigma_70_r1_1_sf"/>
</dbReference>
<gene>
    <name evidence="6 11" type="primary">rpoD</name>
    <name evidence="11" type="ORF">O4H49_00540</name>
</gene>
<dbReference type="InterPro" id="IPR009042">
    <property type="entry name" value="RNA_pol_sigma70_r1_2"/>
</dbReference>
<dbReference type="PANTHER" id="PTHR30603">
    <property type="entry name" value="RNA POLYMERASE SIGMA FACTOR RPO"/>
    <property type="match status" value="1"/>
</dbReference>
<dbReference type="HAMAP" id="MF_00963">
    <property type="entry name" value="Sigma70_RpoD_SigA"/>
    <property type="match status" value="1"/>
</dbReference>
<dbReference type="InterPro" id="IPR013324">
    <property type="entry name" value="RNA_pol_sigma_r3/r4-like"/>
</dbReference>
<comment type="similarity">
    <text evidence="6">Belongs to the sigma-70 factor family. RpoD/SigA subfamily.</text>
</comment>
<dbReference type="InterPro" id="IPR007127">
    <property type="entry name" value="RNA_pol_sigma_70_r1_1"/>
</dbReference>
<evidence type="ECO:0000256" key="8">
    <source>
        <dbReference type="SAM" id="MobiDB-lite"/>
    </source>
</evidence>
<dbReference type="InterPro" id="IPR014284">
    <property type="entry name" value="RNA_pol_sigma-70_dom"/>
</dbReference>
<keyword evidence="1 6" id="KW-0963">Cytoplasm</keyword>
<dbReference type="Proteomes" id="UP001069802">
    <property type="component" value="Unassembled WGS sequence"/>
</dbReference>
<feature type="region of interest" description="Sigma-70 factor domain-2" evidence="6">
    <location>
        <begin position="440"/>
        <end position="510"/>
    </location>
</feature>
<dbReference type="SUPFAM" id="SSF88659">
    <property type="entry name" value="Sigma3 and sigma4 domains of RNA polymerase sigma factors"/>
    <property type="match status" value="2"/>
</dbReference>
<dbReference type="Pfam" id="PF04546">
    <property type="entry name" value="Sigma70_ner"/>
    <property type="match status" value="1"/>
</dbReference>
<name>A0ABT4LDR7_9PROT</name>
<evidence type="ECO:0000259" key="9">
    <source>
        <dbReference type="PROSITE" id="PS00715"/>
    </source>
</evidence>
<dbReference type="InterPro" id="IPR007631">
    <property type="entry name" value="RNA_pol_sigma_70_non-ess"/>
</dbReference>
<keyword evidence="3 6" id="KW-0731">Sigma factor</keyword>
<dbReference type="InterPro" id="IPR012760">
    <property type="entry name" value="RNA_pol_sigma_RpoD_C"/>
</dbReference>
<dbReference type="SUPFAM" id="SSF88946">
    <property type="entry name" value="Sigma2 domain of RNA polymerase sigma factors"/>
    <property type="match status" value="1"/>
</dbReference>
<feature type="region of interest" description="Sigma-70 factor domain-4" evidence="6">
    <location>
        <begin position="608"/>
        <end position="661"/>
    </location>
</feature>
<proteinExistence type="inferred from homology"/>
<dbReference type="InterPro" id="IPR007624">
    <property type="entry name" value="RNA_pol_sigma70_r3"/>
</dbReference>
<feature type="DNA-binding region" description="H-T-H motif" evidence="6">
    <location>
        <begin position="634"/>
        <end position="653"/>
    </location>
</feature>
<dbReference type="InterPro" id="IPR036388">
    <property type="entry name" value="WH-like_DNA-bd_sf"/>
</dbReference>
<dbReference type="InterPro" id="IPR013325">
    <property type="entry name" value="RNA_pol_sigma_r2"/>
</dbReference>
<evidence type="ECO:0000256" key="7">
    <source>
        <dbReference type="SAM" id="Coils"/>
    </source>
</evidence>
<keyword evidence="7" id="KW-0175">Coiled coil</keyword>
<comment type="subunit">
    <text evidence="6">Interacts transiently with the RNA polymerase catalytic core.</text>
</comment>
<evidence type="ECO:0000256" key="4">
    <source>
        <dbReference type="ARBA" id="ARBA00023125"/>
    </source>
</evidence>
<keyword evidence="5 6" id="KW-0804">Transcription</keyword>
<comment type="function">
    <text evidence="6">Sigma factors are initiation factors that promote the attachment of RNA polymerase to specific initiation sites and are then released. This sigma factor is the primary sigma factor during exponential growth.</text>
</comment>
<dbReference type="NCBIfam" id="TIGR02937">
    <property type="entry name" value="sigma70-ECF"/>
    <property type="match status" value="1"/>
</dbReference>
<comment type="caution">
    <text evidence="11">The sequence shown here is derived from an EMBL/GenBank/DDBJ whole genome shotgun (WGS) entry which is preliminary data.</text>
</comment>
<dbReference type="Pfam" id="PF04539">
    <property type="entry name" value="Sigma70_r3"/>
    <property type="match status" value="1"/>
</dbReference>
<dbReference type="Pfam" id="PF00140">
    <property type="entry name" value="Sigma70_r1_2"/>
    <property type="match status" value="1"/>
</dbReference>
<dbReference type="EMBL" id="JAPWGY010000001">
    <property type="protein sequence ID" value="MCZ4279242.1"/>
    <property type="molecule type" value="Genomic_DNA"/>
</dbReference>
<feature type="domain" description="RNA polymerase sigma-70" evidence="9">
    <location>
        <begin position="464"/>
        <end position="477"/>
    </location>
</feature>
<protein>
    <recommendedName>
        <fullName evidence="6">RNA polymerase sigma factor RpoD</fullName>
    </recommendedName>
    <alternativeName>
        <fullName evidence="6">Sigma-70</fullName>
    </alternativeName>
</protein>
<dbReference type="Gene3D" id="1.10.601.10">
    <property type="entry name" value="RNA Polymerase Primary Sigma Factor"/>
    <property type="match status" value="1"/>
</dbReference>
<feature type="coiled-coil region" evidence="7">
    <location>
        <begin position="267"/>
        <end position="319"/>
    </location>
</feature>
<evidence type="ECO:0000313" key="11">
    <source>
        <dbReference type="EMBL" id="MCZ4279242.1"/>
    </source>
</evidence>
<dbReference type="Pfam" id="PF04542">
    <property type="entry name" value="Sigma70_r2"/>
    <property type="match status" value="1"/>
</dbReference>
<keyword evidence="12" id="KW-1185">Reference proteome</keyword>
<evidence type="ECO:0000256" key="5">
    <source>
        <dbReference type="ARBA" id="ARBA00023163"/>
    </source>
</evidence>
<dbReference type="Gene3D" id="1.10.10.10">
    <property type="entry name" value="Winged helix-like DNA-binding domain superfamily/Winged helix DNA-binding domain"/>
    <property type="match status" value="2"/>
</dbReference>
<keyword evidence="4 6" id="KW-0238">DNA-binding</keyword>
<dbReference type="PROSITE" id="PS00716">
    <property type="entry name" value="SIGMA70_2"/>
    <property type="match status" value="1"/>
</dbReference>
<dbReference type="InterPro" id="IPR000943">
    <property type="entry name" value="RNA_pol_sigma70"/>
</dbReference>
<dbReference type="PANTHER" id="PTHR30603:SF60">
    <property type="entry name" value="RNA POLYMERASE SIGMA FACTOR RPOD"/>
    <property type="match status" value="1"/>
</dbReference>
<dbReference type="InterPro" id="IPR007627">
    <property type="entry name" value="RNA_pol_sigma70_r2"/>
</dbReference>
<evidence type="ECO:0000256" key="6">
    <source>
        <dbReference type="HAMAP-Rule" id="MF_00963"/>
    </source>
</evidence>
<feature type="domain" description="RNA polymerase sigma-70" evidence="10">
    <location>
        <begin position="633"/>
        <end position="659"/>
    </location>
</feature>
<organism evidence="11 12">
    <name type="scientific">Kiloniella laminariae</name>
    <dbReference type="NCBI Taxonomy" id="454162"/>
    <lineage>
        <taxon>Bacteria</taxon>
        <taxon>Pseudomonadati</taxon>
        <taxon>Pseudomonadota</taxon>
        <taxon>Alphaproteobacteria</taxon>
        <taxon>Rhodospirillales</taxon>
        <taxon>Kiloniellaceae</taxon>
        <taxon>Kiloniella</taxon>
    </lineage>
</organism>
<dbReference type="NCBIfam" id="NF004208">
    <property type="entry name" value="PRK05658.1"/>
    <property type="match status" value="1"/>
</dbReference>
<feature type="region of interest" description="Disordered" evidence="8">
    <location>
        <begin position="185"/>
        <end position="251"/>
    </location>
</feature>
<feature type="region of interest" description="Sigma-70 factor domain-3" evidence="6">
    <location>
        <begin position="519"/>
        <end position="595"/>
    </location>
</feature>
<dbReference type="InterPro" id="IPR007630">
    <property type="entry name" value="RNA_pol_sigma70_r4"/>
</dbReference>
<dbReference type="Gene3D" id="1.10.220.120">
    <property type="entry name" value="Sigma-70 factor, region 1.1"/>
    <property type="match status" value="1"/>
</dbReference>
<sequence>MATKATENAETSTENREDNSDGPLMDITSATVKKMIAKAKEVGYVTYDELNKVLPSDEMSSEQIEDIMSLLSEMGINVVENEETDDSSDNEEANEEAVTGNVKEEDVGRTDDPVRMYLREMGTVELLSREGEIAIAKRIEAGRDKMIGGICESPLTIHSLLHWREGLIEGNLLLRDIIDLDATYGNGPNDDDIAFEEAGGGDKTDVDDEIASQAGDSKKDDDDDDDKPAKPEGEEGEESRDGDDGDDDEEENNMSLAAMEEALLPQVLEMFENIADTQQKLSKIQEKRLASLLAGEPVVDAIEKKCTKLKQEMVELMEGVHFNSNRLEQLMDQLYGLNKNLMSQEGKLLRLAEKSGVAREEFLETYFGSELHPNWLEEISGYAGKGWAKFAERHAEDIMSIRESISKVADEVGLPIPEFRRIVKTVQTGEKEATKAKTEMVEANLRLVISIAKKYTNRGLQFLDLIQEGNIGLMKAVDKFEYRRGYKFSTYATWWIRQAITRSIADQARTIRIPVHMIETINKLVRTSRQMLHEIGREPQPEELAERLGMPLEKVRKVLKIAKEPISLETPIGDEEDSHLGDFIEDKNAVIPLDSAIQSNLRETTTRVLASLTPREERVLRMRFGIGMNTDHTLEEVGQQFSVTRERIRQIEAKALRKLKHPSRSRKLRSFLDT</sequence>
<feature type="compositionally biased region" description="Acidic residues" evidence="8">
    <location>
        <begin position="81"/>
        <end position="95"/>
    </location>
</feature>
<comment type="subcellular location">
    <subcellularLocation>
        <location evidence="6">Cytoplasm</location>
    </subcellularLocation>
</comment>
<feature type="compositionally biased region" description="Polar residues" evidence="8">
    <location>
        <begin position="1"/>
        <end position="12"/>
    </location>
</feature>
<feature type="compositionally biased region" description="Acidic residues" evidence="8">
    <location>
        <begin position="234"/>
        <end position="251"/>
    </location>
</feature>
<dbReference type="Pfam" id="PF03979">
    <property type="entry name" value="Sigma70_r1_1"/>
    <property type="match status" value="1"/>
</dbReference>
<dbReference type="InterPro" id="IPR050239">
    <property type="entry name" value="Sigma-70_RNA_pol_init_factors"/>
</dbReference>
<feature type="short sequence motif" description="Interaction with polymerase core subunit RpoC" evidence="6">
    <location>
        <begin position="464"/>
        <end position="467"/>
    </location>
</feature>
<feature type="region of interest" description="Disordered" evidence="8">
    <location>
        <begin position="1"/>
        <end position="26"/>
    </location>
</feature>
<evidence type="ECO:0000256" key="3">
    <source>
        <dbReference type="ARBA" id="ARBA00023082"/>
    </source>
</evidence>
<dbReference type="PROSITE" id="PS00715">
    <property type="entry name" value="SIGMA70_1"/>
    <property type="match status" value="1"/>
</dbReference>